<evidence type="ECO:0000313" key="3">
    <source>
        <dbReference type="Proteomes" id="UP000469949"/>
    </source>
</evidence>
<dbReference type="RefSeq" id="WP_193316535.1">
    <property type="nucleotide sequence ID" value="NZ_WEKV01000020.1"/>
</dbReference>
<dbReference type="GO" id="GO:0016757">
    <property type="term" value="F:glycosyltransferase activity"/>
    <property type="evidence" value="ECO:0007669"/>
    <property type="project" value="InterPro"/>
</dbReference>
<evidence type="ECO:0000259" key="1">
    <source>
        <dbReference type="Pfam" id="PF04577"/>
    </source>
</evidence>
<comment type="caution">
    <text evidence="2">The sequence shown here is derived from an EMBL/GenBank/DDBJ whole genome shotgun (WGS) entry which is preliminary data.</text>
</comment>
<dbReference type="Proteomes" id="UP000469949">
    <property type="component" value="Unassembled WGS sequence"/>
</dbReference>
<feature type="domain" description="Glycosyltransferase 61 catalytic" evidence="1">
    <location>
        <begin position="97"/>
        <end position="275"/>
    </location>
</feature>
<name>A0A833MUP6_9HYPH</name>
<proteinExistence type="predicted"/>
<evidence type="ECO:0000313" key="2">
    <source>
        <dbReference type="EMBL" id="KAB7782442.1"/>
    </source>
</evidence>
<reference evidence="2 3" key="1">
    <citation type="submission" date="2019-10" db="EMBL/GenBank/DDBJ databases">
        <title>Draft Genome Sequence of the Caffeine Degrading Methylotroph Methylorubrum populi PINKEL.</title>
        <authorList>
            <person name="Dawson S.C."/>
            <person name="Zhang X."/>
            <person name="Wright M.E."/>
            <person name="Sharma G."/>
            <person name="Langner J.T."/>
            <person name="Ditty J.L."/>
            <person name="Subuyuj G.A."/>
        </authorList>
    </citation>
    <scope>NUCLEOTIDE SEQUENCE [LARGE SCALE GENOMIC DNA]</scope>
    <source>
        <strain evidence="2 3">Pinkel</strain>
    </source>
</reference>
<accession>A0A833MUP6</accession>
<protein>
    <recommendedName>
        <fullName evidence="1">Glycosyltransferase 61 catalytic domain-containing protein</fullName>
    </recommendedName>
</protein>
<organism evidence="2 3">
    <name type="scientific">Methylorubrum populi</name>
    <dbReference type="NCBI Taxonomy" id="223967"/>
    <lineage>
        <taxon>Bacteria</taxon>
        <taxon>Pseudomonadati</taxon>
        <taxon>Pseudomonadota</taxon>
        <taxon>Alphaproteobacteria</taxon>
        <taxon>Hyphomicrobiales</taxon>
        <taxon>Methylobacteriaceae</taxon>
        <taxon>Methylorubrum</taxon>
    </lineage>
</organism>
<dbReference type="Pfam" id="PF04577">
    <property type="entry name" value="Glyco_transf_61"/>
    <property type="match status" value="1"/>
</dbReference>
<dbReference type="InterPro" id="IPR049625">
    <property type="entry name" value="Glyco_transf_61_cat"/>
</dbReference>
<sequence length="346" mass="39313">MAQPAYVRCRDMFGTANLRHGDPATRTVFDAIYTPFRRDERWGVFEASRDTVEACIDYREPHYHLMYQKPIYPDSAINVPLAPEDRYIYGGRFNPHYGHYLVESIPRLWRIAREGLAGRKILMHGEGDPTGWLQLDHVRTTWEGLGLTQDDFAHFDYPVRIRELTVPLPSLQQQTFAHPVFGELCRKIGQSVLGTLAERPINTTPVYLSKTRLGSGVNVVVGEDVVEQRLAAEGFDIIHPQELSLREQIALFDERSVILGTAGSAFHTSVFSSRPSRQIAISPINSVNSNYVLFDKLSYTETEQYYQIGTHDIGGNEHFLTRRKLADPIVAAENLIRITRDGPQED</sequence>
<dbReference type="EMBL" id="WEKV01000020">
    <property type="protein sequence ID" value="KAB7782442.1"/>
    <property type="molecule type" value="Genomic_DNA"/>
</dbReference>
<dbReference type="AlphaFoldDB" id="A0A833MUP6"/>
<gene>
    <name evidence="2" type="ORF">F8B43_5197</name>
</gene>